<dbReference type="AlphaFoldDB" id="A0A0N0BMT9"/>
<dbReference type="STRING" id="1705562.AMS69_19190"/>
<evidence type="ECO:0000313" key="4">
    <source>
        <dbReference type="Proteomes" id="UP000037729"/>
    </source>
</evidence>
<keyword evidence="4" id="KW-1185">Reference proteome</keyword>
<dbReference type="EMBL" id="LIUF01000013">
    <property type="protein sequence ID" value="KOX91346.1"/>
    <property type="molecule type" value="Genomic_DNA"/>
</dbReference>
<gene>
    <name evidence="2" type="ORF">AMS69_19190</name>
    <name evidence="3" type="ORF">GOC83_12455</name>
</gene>
<organism evidence="2 4">
    <name type="scientific">Haloarcula rubripromontorii</name>
    <dbReference type="NCBI Taxonomy" id="1705562"/>
    <lineage>
        <taxon>Archaea</taxon>
        <taxon>Methanobacteriati</taxon>
        <taxon>Methanobacteriota</taxon>
        <taxon>Stenosarchaea group</taxon>
        <taxon>Halobacteria</taxon>
        <taxon>Halobacteriales</taxon>
        <taxon>Haloarculaceae</taxon>
        <taxon>Haloarcula</taxon>
    </lineage>
</organism>
<comment type="caution">
    <text evidence="2">The sequence shown here is derived from an EMBL/GenBank/DDBJ whole genome shotgun (WGS) entry which is preliminary data.</text>
</comment>
<feature type="transmembrane region" description="Helical" evidence="1">
    <location>
        <begin position="32"/>
        <end position="53"/>
    </location>
</feature>
<dbReference type="EMBL" id="WOWB01000001">
    <property type="protein sequence ID" value="NLV06941.1"/>
    <property type="molecule type" value="Genomic_DNA"/>
</dbReference>
<evidence type="ECO:0000313" key="2">
    <source>
        <dbReference type="EMBL" id="KOX91346.1"/>
    </source>
</evidence>
<feature type="transmembrane region" description="Helical" evidence="1">
    <location>
        <begin position="65"/>
        <end position="87"/>
    </location>
</feature>
<proteinExistence type="predicted"/>
<evidence type="ECO:0000313" key="3">
    <source>
        <dbReference type="EMBL" id="NLV06941.1"/>
    </source>
</evidence>
<keyword evidence="1" id="KW-0472">Membrane</keyword>
<reference evidence="3" key="2">
    <citation type="submission" date="2019-12" db="EMBL/GenBank/DDBJ databases">
        <title>The whole-genome sequencing of Haloarcula japonica strain pws8.</title>
        <authorList>
            <person name="Verma D.K."/>
            <person name="Gopal K."/>
            <person name="Prasad E.S."/>
        </authorList>
    </citation>
    <scope>NUCLEOTIDE SEQUENCE</scope>
    <source>
        <strain evidence="3">Pws8</strain>
    </source>
</reference>
<dbReference type="RefSeq" id="WP_053969635.1">
    <property type="nucleotide sequence ID" value="NZ_LIUF01000013.1"/>
</dbReference>
<keyword evidence="1" id="KW-1133">Transmembrane helix</keyword>
<reference evidence="2 4" key="1">
    <citation type="submission" date="2015-08" db="EMBL/GenBank/DDBJ databases">
        <title>Genomes of Isolates from Cabo Rojo, PR.</title>
        <authorList>
            <person name="Sanchez-Nieves R.L."/>
            <person name="Montalvo-Rodriguez R."/>
        </authorList>
    </citation>
    <scope>NUCLEOTIDE SEQUENCE [LARGE SCALE GENOMIC DNA]</scope>
    <source>
        <strain evidence="2 4">SL3</strain>
    </source>
</reference>
<sequence length="97" mass="10596">MTNARGPSNEAFEEPTGGDACVCPIRNAIEHYVTGILGLAATLIVGVQAYPWLQSTAGTTSYLGSTWLVFSFAAIWLVCWIALELAWEWRAGRIHLL</sequence>
<dbReference type="PATRIC" id="fig|1705562.3.peg.678"/>
<name>A0A0N0BMT9_9EURY</name>
<evidence type="ECO:0000256" key="1">
    <source>
        <dbReference type="SAM" id="Phobius"/>
    </source>
</evidence>
<keyword evidence="1" id="KW-0812">Transmembrane</keyword>
<accession>A0A0N0BMT9</accession>
<protein>
    <submittedName>
        <fullName evidence="2">Uncharacterized protein</fullName>
    </submittedName>
</protein>
<dbReference type="Proteomes" id="UP000037729">
    <property type="component" value="Unassembled WGS sequence"/>
</dbReference>
<dbReference type="OrthoDB" id="291467at2157"/>
<dbReference type="Proteomes" id="UP000610611">
    <property type="component" value="Unassembled WGS sequence"/>
</dbReference>